<organism evidence="13 14">
    <name type="scientific">Candidatus Coproplasma avicola</name>
    <dbReference type="NCBI Taxonomy" id="2840744"/>
    <lineage>
        <taxon>Bacteria</taxon>
        <taxon>Bacillati</taxon>
        <taxon>Bacillota</taxon>
        <taxon>Clostridia</taxon>
        <taxon>Eubacteriales</taxon>
        <taxon>Candidatus Coproplasma</taxon>
    </lineage>
</organism>
<name>A0A9D1J8Y1_9FIRM</name>
<dbReference type="InterPro" id="IPR039430">
    <property type="entry name" value="Thymidylate_kin-like_dom"/>
</dbReference>
<proteinExistence type="inferred from homology"/>
<gene>
    <name evidence="11" type="primary">tmk</name>
    <name evidence="13" type="ORF">IAB94_01915</name>
</gene>
<feature type="binding site" evidence="11">
    <location>
        <begin position="11"/>
        <end position="18"/>
    </location>
    <ligand>
        <name>ATP</name>
        <dbReference type="ChEBI" id="CHEBI:30616"/>
    </ligand>
</feature>
<dbReference type="GO" id="GO:0005829">
    <property type="term" value="C:cytosol"/>
    <property type="evidence" value="ECO:0007669"/>
    <property type="project" value="TreeGrafter"/>
</dbReference>
<comment type="similarity">
    <text evidence="1 11">Belongs to the thymidylate kinase family.</text>
</comment>
<keyword evidence="5 11" id="KW-0545">Nucleotide biosynthesis</keyword>
<dbReference type="InterPro" id="IPR018095">
    <property type="entry name" value="Thymidylate_kin_CS"/>
</dbReference>
<dbReference type="SUPFAM" id="SSF52540">
    <property type="entry name" value="P-loop containing nucleoside triphosphate hydrolases"/>
    <property type="match status" value="1"/>
</dbReference>
<dbReference type="InterPro" id="IPR018094">
    <property type="entry name" value="Thymidylate_kinase"/>
</dbReference>
<dbReference type="Proteomes" id="UP000823913">
    <property type="component" value="Unassembled WGS sequence"/>
</dbReference>
<dbReference type="EC" id="2.7.4.9" evidence="2 11"/>
<evidence type="ECO:0000256" key="9">
    <source>
        <dbReference type="ARBA" id="ARBA00048743"/>
    </source>
</evidence>
<keyword evidence="7 11" id="KW-0418">Kinase</keyword>
<evidence type="ECO:0000313" key="14">
    <source>
        <dbReference type="Proteomes" id="UP000823913"/>
    </source>
</evidence>
<dbReference type="EMBL" id="DVHK01000046">
    <property type="protein sequence ID" value="HIR66786.1"/>
    <property type="molecule type" value="Genomic_DNA"/>
</dbReference>
<dbReference type="InterPro" id="IPR027417">
    <property type="entry name" value="P-loop_NTPase"/>
</dbReference>
<keyword evidence="8 11" id="KW-0067">ATP-binding</keyword>
<reference evidence="13" key="2">
    <citation type="journal article" date="2021" name="PeerJ">
        <title>Extensive microbial diversity within the chicken gut microbiome revealed by metagenomics and culture.</title>
        <authorList>
            <person name="Gilroy R."/>
            <person name="Ravi A."/>
            <person name="Getino M."/>
            <person name="Pursley I."/>
            <person name="Horton D.L."/>
            <person name="Alikhan N.F."/>
            <person name="Baker D."/>
            <person name="Gharbi K."/>
            <person name="Hall N."/>
            <person name="Watson M."/>
            <person name="Adriaenssens E.M."/>
            <person name="Foster-Nyarko E."/>
            <person name="Jarju S."/>
            <person name="Secka A."/>
            <person name="Antonio M."/>
            <person name="Oren A."/>
            <person name="Chaudhuri R.R."/>
            <person name="La Ragione R."/>
            <person name="Hildebrand F."/>
            <person name="Pallen M.J."/>
        </authorList>
    </citation>
    <scope>NUCLEOTIDE SEQUENCE</scope>
    <source>
        <strain evidence="13">ChiW16-3235</strain>
    </source>
</reference>
<dbReference type="PANTHER" id="PTHR10344">
    <property type="entry name" value="THYMIDYLATE KINASE"/>
    <property type="match status" value="1"/>
</dbReference>
<protein>
    <recommendedName>
        <fullName evidence="3 11">Thymidylate kinase</fullName>
        <ecNumber evidence="2 11">2.7.4.9</ecNumber>
    </recommendedName>
    <alternativeName>
        <fullName evidence="11">dTMP kinase</fullName>
    </alternativeName>
</protein>
<evidence type="ECO:0000256" key="7">
    <source>
        <dbReference type="ARBA" id="ARBA00022777"/>
    </source>
</evidence>
<dbReference type="GO" id="GO:0006235">
    <property type="term" value="P:dTTP biosynthetic process"/>
    <property type="evidence" value="ECO:0007669"/>
    <property type="project" value="UniProtKB-UniRule"/>
</dbReference>
<reference evidence="13" key="1">
    <citation type="submission" date="2020-10" db="EMBL/GenBank/DDBJ databases">
        <authorList>
            <person name="Gilroy R."/>
        </authorList>
    </citation>
    <scope>NUCLEOTIDE SEQUENCE</scope>
    <source>
        <strain evidence="13">ChiW16-3235</strain>
    </source>
</reference>
<evidence type="ECO:0000256" key="10">
    <source>
        <dbReference type="ARBA" id="ARBA00057735"/>
    </source>
</evidence>
<dbReference type="FunFam" id="3.40.50.300:FF:000225">
    <property type="entry name" value="Thymidylate kinase"/>
    <property type="match status" value="1"/>
</dbReference>
<dbReference type="GO" id="GO:0006233">
    <property type="term" value="P:dTDP biosynthetic process"/>
    <property type="evidence" value="ECO:0007669"/>
    <property type="project" value="InterPro"/>
</dbReference>
<feature type="domain" description="Thymidylate kinase-like" evidence="12">
    <location>
        <begin position="9"/>
        <end position="175"/>
    </location>
</feature>
<dbReference type="PROSITE" id="PS01331">
    <property type="entry name" value="THYMIDYLATE_KINASE"/>
    <property type="match status" value="1"/>
</dbReference>
<evidence type="ECO:0000256" key="4">
    <source>
        <dbReference type="ARBA" id="ARBA00022679"/>
    </source>
</evidence>
<dbReference type="GO" id="GO:0006227">
    <property type="term" value="P:dUDP biosynthetic process"/>
    <property type="evidence" value="ECO:0007669"/>
    <property type="project" value="TreeGrafter"/>
</dbReference>
<accession>A0A9D1J8Y1</accession>
<evidence type="ECO:0000256" key="5">
    <source>
        <dbReference type="ARBA" id="ARBA00022727"/>
    </source>
</evidence>
<evidence type="ECO:0000256" key="1">
    <source>
        <dbReference type="ARBA" id="ARBA00009776"/>
    </source>
</evidence>
<evidence type="ECO:0000256" key="6">
    <source>
        <dbReference type="ARBA" id="ARBA00022741"/>
    </source>
</evidence>
<dbReference type="Pfam" id="PF02223">
    <property type="entry name" value="Thymidylate_kin"/>
    <property type="match status" value="1"/>
</dbReference>
<comment type="catalytic activity">
    <reaction evidence="9 11">
        <text>dTMP + ATP = dTDP + ADP</text>
        <dbReference type="Rhea" id="RHEA:13517"/>
        <dbReference type="ChEBI" id="CHEBI:30616"/>
        <dbReference type="ChEBI" id="CHEBI:58369"/>
        <dbReference type="ChEBI" id="CHEBI:63528"/>
        <dbReference type="ChEBI" id="CHEBI:456216"/>
        <dbReference type="EC" id="2.7.4.9"/>
    </reaction>
</comment>
<dbReference type="HAMAP" id="MF_00165">
    <property type="entry name" value="Thymidylate_kinase"/>
    <property type="match status" value="1"/>
</dbReference>
<keyword evidence="4 11" id="KW-0808">Transferase</keyword>
<comment type="function">
    <text evidence="10 11">Phosphorylation of dTMP to form dTDP in both de novo and salvage pathways of dTTP synthesis.</text>
</comment>
<keyword evidence="6 11" id="KW-0547">Nucleotide-binding</keyword>
<dbReference type="GO" id="GO:0005524">
    <property type="term" value="F:ATP binding"/>
    <property type="evidence" value="ECO:0007669"/>
    <property type="project" value="UniProtKB-UniRule"/>
</dbReference>
<dbReference type="PANTHER" id="PTHR10344:SF4">
    <property type="entry name" value="UMP-CMP KINASE 2, MITOCHONDRIAL"/>
    <property type="match status" value="1"/>
</dbReference>
<evidence type="ECO:0000256" key="8">
    <source>
        <dbReference type="ARBA" id="ARBA00022840"/>
    </source>
</evidence>
<sequence>MKRGFFVTFEGCEGSGKSTQLKLLAQKLDEAGVDYMMTREPGGSRIAERIREIILDGKNTAMCDECEALLYAASRVQLLKEKLIPALEAGKLVICDRYVHSSLAYQGVARGLGEEYVADINSFALENCPPDLTVFLDIPPERAFERKHGADKNDRMEQLGMEFHKKVYAGYRSFIGRYAYFTPVDCSGTKWQTSDKIWNLLVERGIVKG</sequence>
<dbReference type="AlphaFoldDB" id="A0A9D1J8Y1"/>
<comment type="caution">
    <text evidence="13">The sequence shown here is derived from an EMBL/GenBank/DDBJ whole genome shotgun (WGS) entry which is preliminary data.</text>
</comment>
<dbReference type="CDD" id="cd01672">
    <property type="entry name" value="TMPK"/>
    <property type="match status" value="1"/>
</dbReference>
<dbReference type="NCBIfam" id="TIGR00041">
    <property type="entry name" value="DTMP_kinase"/>
    <property type="match status" value="1"/>
</dbReference>
<evidence type="ECO:0000256" key="11">
    <source>
        <dbReference type="HAMAP-Rule" id="MF_00165"/>
    </source>
</evidence>
<evidence type="ECO:0000259" key="12">
    <source>
        <dbReference type="Pfam" id="PF02223"/>
    </source>
</evidence>
<evidence type="ECO:0000256" key="2">
    <source>
        <dbReference type="ARBA" id="ARBA00012980"/>
    </source>
</evidence>
<dbReference type="Gene3D" id="3.40.50.300">
    <property type="entry name" value="P-loop containing nucleotide triphosphate hydrolases"/>
    <property type="match status" value="1"/>
</dbReference>
<dbReference type="GO" id="GO:0004798">
    <property type="term" value="F:dTMP kinase activity"/>
    <property type="evidence" value="ECO:0007669"/>
    <property type="project" value="UniProtKB-UniRule"/>
</dbReference>
<evidence type="ECO:0000313" key="13">
    <source>
        <dbReference type="EMBL" id="HIR66786.1"/>
    </source>
</evidence>
<evidence type="ECO:0000256" key="3">
    <source>
        <dbReference type="ARBA" id="ARBA00017144"/>
    </source>
</evidence>